<dbReference type="Pfam" id="PF13578">
    <property type="entry name" value="Methyltransf_24"/>
    <property type="match status" value="1"/>
</dbReference>
<evidence type="ECO:0000313" key="2">
    <source>
        <dbReference type="EMBL" id="WDI03627.1"/>
    </source>
</evidence>
<dbReference type="PANTHER" id="PTHR43167:SF1">
    <property type="entry name" value="PUTATIVE (AFU_ORTHOLOGUE AFUA_6G01830)-RELATED"/>
    <property type="match status" value="1"/>
</dbReference>
<dbReference type="SUPFAM" id="SSF53335">
    <property type="entry name" value="S-adenosyl-L-methionine-dependent methyltransferases"/>
    <property type="match status" value="1"/>
</dbReference>
<proteinExistence type="predicted"/>
<keyword evidence="1" id="KW-0808">Transferase</keyword>
<dbReference type="Proteomes" id="UP001220962">
    <property type="component" value="Chromosome"/>
</dbReference>
<evidence type="ECO:0000313" key="3">
    <source>
        <dbReference type="Proteomes" id="UP001220962"/>
    </source>
</evidence>
<evidence type="ECO:0000313" key="4">
    <source>
        <dbReference type="Proteomes" id="UP001221519"/>
    </source>
</evidence>
<protein>
    <submittedName>
        <fullName evidence="1">Class I SAM-dependent methyltransferase</fullName>
        <ecNumber evidence="1">2.1.1.-</ecNumber>
    </submittedName>
</protein>
<reference evidence="1 4" key="1">
    <citation type="submission" date="2023-02" db="EMBL/GenBank/DDBJ databases">
        <title>Pathogen: clinical or host-associated sample.</title>
        <authorList>
            <person name="Hergert J."/>
            <person name="Casey R."/>
            <person name="Wagner J."/>
            <person name="Young E.L."/>
            <person name="Oakeson K.F."/>
        </authorList>
    </citation>
    <scope>NUCLEOTIDE SEQUENCE</scope>
    <source>
        <strain evidence="2 4">2022CK-00829</strain>
        <strain evidence="1">2022CK-00830</strain>
    </source>
</reference>
<dbReference type="GO" id="GO:0032259">
    <property type="term" value="P:methylation"/>
    <property type="evidence" value="ECO:0007669"/>
    <property type="project" value="UniProtKB-KW"/>
</dbReference>
<dbReference type="EMBL" id="CP118108">
    <property type="protein sequence ID" value="WDI03627.1"/>
    <property type="molecule type" value="Genomic_DNA"/>
</dbReference>
<dbReference type="PANTHER" id="PTHR43167">
    <property type="entry name" value="PUTATIVE (AFU_ORTHOLOGUE AFUA_6G01830)-RELATED"/>
    <property type="match status" value="1"/>
</dbReference>
<organism evidence="1 3">
    <name type="scientific">Paenibacillus urinalis</name>
    <dbReference type="NCBI Taxonomy" id="521520"/>
    <lineage>
        <taxon>Bacteria</taxon>
        <taxon>Bacillati</taxon>
        <taxon>Bacillota</taxon>
        <taxon>Bacilli</taxon>
        <taxon>Bacillales</taxon>
        <taxon>Paenibacillaceae</taxon>
        <taxon>Paenibacillus</taxon>
    </lineage>
</organism>
<accession>A0AAX3N5Q7</accession>
<dbReference type="EC" id="2.1.1.-" evidence="1"/>
<sequence>MDELQGVQRPMHAERVSKCAAEYGFTASCDDLTGSFLRMLAANRRQSTILELGTGVGHSTAWLLDGMDQDSRLYSVEMDEQCSNIAREVLGDDPRLHLFAQDGGEYIEQHKSEQYDVIFADTWPGKFYLVEEVLGMVKPGGLYIIDDLNPQPNWPEDHEDKVSKLVSYLESREDFHLSKLNWSTGLILMTKKS</sequence>
<dbReference type="Proteomes" id="UP001221519">
    <property type="component" value="Chromosome"/>
</dbReference>
<dbReference type="EMBL" id="CP118101">
    <property type="protein sequence ID" value="WDH83977.1"/>
    <property type="molecule type" value="Genomic_DNA"/>
</dbReference>
<keyword evidence="4" id="KW-1185">Reference proteome</keyword>
<gene>
    <name evidence="1" type="ORF">PUW23_07120</name>
    <name evidence="2" type="ORF">PUW25_06640</name>
</gene>
<keyword evidence="1" id="KW-0489">Methyltransferase</keyword>
<name>A0AAX3N5Q7_9BACL</name>
<dbReference type="GO" id="GO:0008168">
    <property type="term" value="F:methyltransferase activity"/>
    <property type="evidence" value="ECO:0007669"/>
    <property type="project" value="UniProtKB-KW"/>
</dbReference>
<dbReference type="RefSeq" id="WP_047912026.1">
    <property type="nucleotide sequence ID" value="NZ_CP118101.1"/>
</dbReference>
<dbReference type="AlphaFoldDB" id="A0AAX3N5Q7"/>
<dbReference type="Gene3D" id="3.40.50.150">
    <property type="entry name" value="Vaccinia Virus protein VP39"/>
    <property type="match status" value="1"/>
</dbReference>
<dbReference type="InterPro" id="IPR029063">
    <property type="entry name" value="SAM-dependent_MTases_sf"/>
</dbReference>
<evidence type="ECO:0000313" key="1">
    <source>
        <dbReference type="EMBL" id="WDH83977.1"/>
    </source>
</evidence>
<dbReference type="CDD" id="cd02440">
    <property type="entry name" value="AdoMet_MTases"/>
    <property type="match status" value="1"/>
</dbReference>